<feature type="domain" description="Cobalamin-independent methionine synthase MetE C-terminal/archaeal" evidence="2">
    <location>
        <begin position="25"/>
        <end position="356"/>
    </location>
</feature>
<dbReference type="EMBL" id="VFPG01000001">
    <property type="protein sequence ID" value="TQM31253.1"/>
    <property type="molecule type" value="Genomic_DNA"/>
</dbReference>
<reference evidence="3 4" key="1">
    <citation type="submission" date="2019-06" db="EMBL/GenBank/DDBJ databases">
        <title>Sequencing the genomes of 1000 actinobacteria strains.</title>
        <authorList>
            <person name="Klenk H.-P."/>
        </authorList>
    </citation>
    <scope>NUCLEOTIDE SEQUENCE [LARGE SCALE GENOMIC DNA]</scope>
    <source>
        <strain evidence="3 4">DSM 103495</strain>
    </source>
</reference>
<sequence>MSETGTDAADSVEPGASEPLPGGIATAVGSWPGADPREAANTVLGELAELTHLPELPGRGLGADMIGRVSALLVDMRFDTSTRGYRLAARPGAVSRRARDLLRADLDALEEAWETSGSAGTGRVVKVQAAGPLTLAAEVELPGGHRALTDSGALRDLSESLAEGLAQHVAEVGKRLGARVVLQLDEPSLTDVLNGSLRGVSVLDTVRAMPDPEALAVLDAVIEAQAAPVLVHSCAEPPALDFLRRSAAAALGFDVATIRTRDLDSIGETLDAGKRLVLGLVPTTDPASRTAAQATMPQAPVTWREIAEPGVRLVDRLGFPRAALADSVLVAPACGLAGAPLSWARRALNLANEVARAFAEDPESLTFS</sequence>
<dbReference type="GO" id="GO:0008270">
    <property type="term" value="F:zinc ion binding"/>
    <property type="evidence" value="ECO:0007669"/>
    <property type="project" value="InterPro"/>
</dbReference>
<dbReference type="SUPFAM" id="SSF51726">
    <property type="entry name" value="UROD/MetE-like"/>
    <property type="match status" value="1"/>
</dbReference>
<dbReference type="GO" id="GO:0009086">
    <property type="term" value="P:methionine biosynthetic process"/>
    <property type="evidence" value="ECO:0007669"/>
    <property type="project" value="InterPro"/>
</dbReference>
<dbReference type="GO" id="GO:0003871">
    <property type="term" value="F:5-methyltetrahydropteroyltriglutamate-homocysteine S-methyltransferase activity"/>
    <property type="evidence" value="ECO:0007669"/>
    <property type="project" value="InterPro"/>
</dbReference>
<organism evidence="3 4">
    <name type="scientific">Nocardia bhagyanarayanae</name>
    <dbReference type="NCBI Taxonomy" id="1215925"/>
    <lineage>
        <taxon>Bacteria</taxon>
        <taxon>Bacillati</taxon>
        <taxon>Actinomycetota</taxon>
        <taxon>Actinomycetes</taxon>
        <taxon>Mycobacteriales</taxon>
        <taxon>Nocardiaceae</taxon>
        <taxon>Nocardia</taxon>
    </lineage>
</organism>
<keyword evidence="4" id="KW-1185">Reference proteome</keyword>
<name>A0A543FBR0_9NOCA</name>
<evidence type="ECO:0000313" key="4">
    <source>
        <dbReference type="Proteomes" id="UP000316331"/>
    </source>
</evidence>
<dbReference type="Proteomes" id="UP000316331">
    <property type="component" value="Unassembled WGS sequence"/>
</dbReference>
<dbReference type="Pfam" id="PF01717">
    <property type="entry name" value="Meth_synt_2"/>
    <property type="match status" value="1"/>
</dbReference>
<dbReference type="Gene3D" id="3.20.20.210">
    <property type="match status" value="1"/>
</dbReference>
<gene>
    <name evidence="3" type="ORF">FB390_2907</name>
</gene>
<evidence type="ECO:0000259" key="2">
    <source>
        <dbReference type="Pfam" id="PF01717"/>
    </source>
</evidence>
<dbReference type="InterPro" id="IPR002629">
    <property type="entry name" value="Met_Synth_C/arc"/>
</dbReference>
<dbReference type="AlphaFoldDB" id="A0A543FBR0"/>
<protein>
    <submittedName>
        <fullName evidence="3">Cobalamin-independent methionine synthase catalytic subunit</fullName>
    </submittedName>
</protein>
<proteinExistence type="predicted"/>
<accession>A0A543FBR0</accession>
<evidence type="ECO:0000256" key="1">
    <source>
        <dbReference type="SAM" id="MobiDB-lite"/>
    </source>
</evidence>
<evidence type="ECO:0000313" key="3">
    <source>
        <dbReference type="EMBL" id="TQM31253.1"/>
    </source>
</evidence>
<feature type="region of interest" description="Disordered" evidence="1">
    <location>
        <begin position="1"/>
        <end position="37"/>
    </location>
</feature>
<dbReference type="InterPro" id="IPR038071">
    <property type="entry name" value="UROD/MetE-like_sf"/>
</dbReference>
<comment type="caution">
    <text evidence="3">The sequence shown here is derived from an EMBL/GenBank/DDBJ whole genome shotgun (WGS) entry which is preliminary data.</text>
</comment>
<dbReference type="CDD" id="cd03310">
    <property type="entry name" value="CIMS_like"/>
    <property type="match status" value="1"/>
</dbReference>